<feature type="region of interest" description="Disordered" evidence="1">
    <location>
        <begin position="75"/>
        <end position="94"/>
    </location>
</feature>
<evidence type="ECO:0000313" key="2">
    <source>
        <dbReference type="EMBL" id="OGY21279.1"/>
    </source>
</evidence>
<evidence type="ECO:0000313" key="3">
    <source>
        <dbReference type="Proteomes" id="UP000176299"/>
    </source>
</evidence>
<proteinExistence type="predicted"/>
<sequence length="94" mass="10473">MLDGVSHRKLPPICLIVARDLVSLDRLGINEKEVINNLYPESIEGRPDLWLLSRKRRDFRAALLDVLLGGIARLGSEQSRDGPPIISESPARGF</sequence>
<reference evidence="2 3" key="1">
    <citation type="journal article" date="2016" name="Nat. Commun.">
        <title>Thousands of microbial genomes shed light on interconnected biogeochemical processes in an aquifer system.</title>
        <authorList>
            <person name="Anantharaman K."/>
            <person name="Brown C.T."/>
            <person name="Hug L.A."/>
            <person name="Sharon I."/>
            <person name="Castelle C.J."/>
            <person name="Probst A.J."/>
            <person name="Thomas B.C."/>
            <person name="Singh A."/>
            <person name="Wilkins M.J."/>
            <person name="Karaoz U."/>
            <person name="Brodie E.L."/>
            <person name="Williams K.H."/>
            <person name="Hubbard S.S."/>
            <person name="Banfield J.F."/>
        </authorList>
    </citation>
    <scope>NUCLEOTIDE SEQUENCE [LARGE SCALE GENOMIC DNA]</scope>
</reference>
<dbReference type="Proteomes" id="UP000176299">
    <property type="component" value="Unassembled WGS sequence"/>
</dbReference>
<protein>
    <submittedName>
        <fullName evidence="2">Uncharacterized protein</fullName>
    </submittedName>
</protein>
<dbReference type="AlphaFoldDB" id="A0A1G1W0T7"/>
<accession>A0A1G1W0T7</accession>
<organism evidence="2 3">
    <name type="scientific">Candidatus Woykebacteria bacterium GWA1_44_8</name>
    <dbReference type="NCBI Taxonomy" id="1802591"/>
    <lineage>
        <taxon>Bacteria</taxon>
        <taxon>Candidatus Woykeibacteriota</taxon>
    </lineage>
</organism>
<evidence type="ECO:0000256" key="1">
    <source>
        <dbReference type="SAM" id="MobiDB-lite"/>
    </source>
</evidence>
<comment type="caution">
    <text evidence="2">The sequence shown here is derived from an EMBL/GenBank/DDBJ whole genome shotgun (WGS) entry which is preliminary data.</text>
</comment>
<name>A0A1G1W0T7_9BACT</name>
<dbReference type="EMBL" id="MHCN01000015">
    <property type="protein sequence ID" value="OGY21279.1"/>
    <property type="molecule type" value="Genomic_DNA"/>
</dbReference>
<gene>
    <name evidence="2" type="ORF">A2113_00095</name>
</gene>